<dbReference type="PANTHER" id="PTHR43098">
    <property type="entry name" value="L-ORNITHINE N(5)-MONOOXYGENASE-RELATED"/>
    <property type="match status" value="1"/>
</dbReference>
<dbReference type="SUPFAM" id="SSF51905">
    <property type="entry name" value="FAD/NAD(P)-binding domain"/>
    <property type="match status" value="1"/>
</dbReference>
<dbReference type="PANTHER" id="PTHR43098:SF3">
    <property type="entry name" value="L-ORNITHINE N(5)-MONOOXYGENASE-RELATED"/>
    <property type="match status" value="1"/>
</dbReference>
<dbReference type="EMBL" id="CAFBMK010000122">
    <property type="protein sequence ID" value="CAB4924141.1"/>
    <property type="molecule type" value="Genomic_DNA"/>
</dbReference>
<comment type="cofactor">
    <cofactor evidence="1">
        <name>FAD</name>
        <dbReference type="ChEBI" id="CHEBI:57692"/>
    </cofactor>
</comment>
<protein>
    <submittedName>
        <fullName evidence="8">Unannotated protein</fullName>
    </submittedName>
</protein>
<organism evidence="8">
    <name type="scientific">freshwater metagenome</name>
    <dbReference type="NCBI Taxonomy" id="449393"/>
    <lineage>
        <taxon>unclassified sequences</taxon>
        <taxon>metagenomes</taxon>
        <taxon>ecological metagenomes</taxon>
    </lineage>
</organism>
<evidence type="ECO:0000256" key="6">
    <source>
        <dbReference type="ARBA" id="ARBA00023002"/>
    </source>
</evidence>
<keyword evidence="4" id="KW-0274">FAD</keyword>
<comment type="similarity">
    <text evidence="2">Belongs to the FAD-binding monooxygenase family.</text>
</comment>
<evidence type="ECO:0000256" key="3">
    <source>
        <dbReference type="ARBA" id="ARBA00022630"/>
    </source>
</evidence>
<evidence type="ECO:0000313" key="8">
    <source>
        <dbReference type="EMBL" id="CAB4924141.1"/>
    </source>
</evidence>
<keyword evidence="7" id="KW-0503">Monooxygenase</keyword>
<accession>A0A6J7I084</accession>
<dbReference type="GO" id="GO:0004497">
    <property type="term" value="F:monooxygenase activity"/>
    <property type="evidence" value="ECO:0007669"/>
    <property type="project" value="UniProtKB-KW"/>
</dbReference>
<keyword evidence="5" id="KW-0521">NADP</keyword>
<dbReference type="PRINTS" id="PR00469">
    <property type="entry name" value="PNDRDTASEII"/>
</dbReference>
<evidence type="ECO:0000256" key="7">
    <source>
        <dbReference type="ARBA" id="ARBA00023033"/>
    </source>
</evidence>
<proteinExistence type="inferred from homology"/>
<dbReference type="Pfam" id="PF13738">
    <property type="entry name" value="Pyr_redox_3"/>
    <property type="match status" value="1"/>
</dbReference>
<evidence type="ECO:0000256" key="1">
    <source>
        <dbReference type="ARBA" id="ARBA00001974"/>
    </source>
</evidence>
<gene>
    <name evidence="8" type="ORF">UFOPK3564_02006</name>
</gene>
<dbReference type="Gene3D" id="3.50.50.60">
    <property type="entry name" value="FAD/NAD(P)-binding domain"/>
    <property type="match status" value="2"/>
</dbReference>
<dbReference type="InterPro" id="IPR036188">
    <property type="entry name" value="FAD/NAD-bd_sf"/>
</dbReference>
<dbReference type="AlphaFoldDB" id="A0A6J7I084"/>
<evidence type="ECO:0000256" key="4">
    <source>
        <dbReference type="ARBA" id="ARBA00022827"/>
    </source>
</evidence>
<name>A0A6J7I084_9ZZZZ</name>
<evidence type="ECO:0000256" key="5">
    <source>
        <dbReference type="ARBA" id="ARBA00022857"/>
    </source>
</evidence>
<keyword evidence="3" id="KW-0285">Flavoprotein</keyword>
<sequence length="512" mass="55962">MSTTEARTPDHEVVVIGGGFSGIGAAIALADAGMDDVLVLEAGDGVGGAWHWNTYPGVAVDIPSFSYQFSYRQRAGWSRIYAPGRELKAYAEDCVDRYGVRDRIRLNAKVLATVFEEEHDLWRVELEGAEPLLARHVIGATGIFNQPQIPAIEGLDTFEGASMHTARWDHDVELRGKRVAVIGTGASAVQVIPSIAPDVERLTVFQRTPIWCLPKPDARISRAARTVLQRVPGARSVARLASNAYVEVTFPIAAAYATTVPVAAVGERLARRFLKKQVKDPVTRAKLTPTYTMGCKRPSFHNDYLATFNRENVDLETTGIQEVTPTGIRTADGTHHEIDVLILATGFKAFEAGNMPPYAVTGRDGLDLEGFWTENRFQAYQGVTVPAFPNMFAILGPYGYNGSSYFALIENQMRHIVRCLKEARAQGATRVEVTEEANDRYFQEVLGRRGGQVFYQGGCGTSNSYYFDVHGDVPFRAATTIESAWRAGHFALSDYRFTVGAGDRAAAGAAAA</sequence>
<evidence type="ECO:0000256" key="2">
    <source>
        <dbReference type="ARBA" id="ARBA00010139"/>
    </source>
</evidence>
<keyword evidence="6" id="KW-0560">Oxidoreductase</keyword>
<dbReference type="InterPro" id="IPR050775">
    <property type="entry name" value="FAD-binding_Monooxygenases"/>
</dbReference>
<dbReference type="PRINTS" id="PR00368">
    <property type="entry name" value="FADPNR"/>
</dbReference>
<reference evidence="8" key="1">
    <citation type="submission" date="2020-05" db="EMBL/GenBank/DDBJ databases">
        <authorList>
            <person name="Chiriac C."/>
            <person name="Salcher M."/>
            <person name="Ghai R."/>
            <person name="Kavagutti S V."/>
        </authorList>
    </citation>
    <scope>NUCLEOTIDE SEQUENCE</scope>
</reference>